<dbReference type="EMBL" id="JADNRY010000009">
    <property type="protein sequence ID" value="KAF9075538.1"/>
    <property type="molecule type" value="Genomic_DNA"/>
</dbReference>
<reference evidence="1" key="1">
    <citation type="submission" date="2020-11" db="EMBL/GenBank/DDBJ databases">
        <authorList>
            <consortium name="DOE Joint Genome Institute"/>
            <person name="Ahrendt S."/>
            <person name="Riley R."/>
            <person name="Andreopoulos W."/>
            <person name="Labutti K."/>
            <person name="Pangilinan J."/>
            <person name="Ruiz-Duenas F.J."/>
            <person name="Barrasa J.M."/>
            <person name="Sanchez-Garcia M."/>
            <person name="Camarero S."/>
            <person name="Miyauchi S."/>
            <person name="Serrano A."/>
            <person name="Linde D."/>
            <person name="Babiker R."/>
            <person name="Drula E."/>
            <person name="Ayuso-Fernandez I."/>
            <person name="Pacheco R."/>
            <person name="Padilla G."/>
            <person name="Ferreira P."/>
            <person name="Barriuso J."/>
            <person name="Kellner H."/>
            <person name="Castanera R."/>
            <person name="Alfaro M."/>
            <person name="Ramirez L."/>
            <person name="Pisabarro A.G."/>
            <person name="Kuo A."/>
            <person name="Tritt A."/>
            <person name="Lipzen A."/>
            <person name="He G."/>
            <person name="Yan M."/>
            <person name="Ng V."/>
            <person name="Cullen D."/>
            <person name="Martin F."/>
            <person name="Rosso M.-N."/>
            <person name="Henrissat B."/>
            <person name="Hibbett D."/>
            <person name="Martinez A.T."/>
            <person name="Grigoriev I.V."/>
        </authorList>
    </citation>
    <scope>NUCLEOTIDE SEQUENCE</scope>
    <source>
        <strain evidence="1">AH 40177</strain>
    </source>
</reference>
<accession>A0A9P5Q6I5</accession>
<dbReference type="OrthoDB" id="674948at2759"/>
<comment type="caution">
    <text evidence="1">The sequence shown here is derived from an EMBL/GenBank/DDBJ whole genome shotgun (WGS) entry which is preliminary data.</text>
</comment>
<name>A0A9P5Q6I5_9AGAR</name>
<dbReference type="InterPro" id="IPR036291">
    <property type="entry name" value="NAD(P)-bd_dom_sf"/>
</dbReference>
<dbReference type="PANTHER" id="PTHR40129:SF2">
    <property type="entry name" value="KETOPANTOATE REDUCTASE N-TERMINAL DOMAIN-CONTAINING PROTEIN"/>
    <property type="match status" value="1"/>
</dbReference>
<protein>
    <submittedName>
        <fullName evidence="1">Uncharacterized protein</fullName>
    </submittedName>
</protein>
<keyword evidence="2" id="KW-1185">Reference proteome</keyword>
<sequence>MTILFCNLLSAMTINVLILGAGWTSTFLIPLCRSQHISYAATTRSGTNDTIMFSFDQNNSDEEELEKFKLLPDAKTVLITFPITVPGASDKLVRLYTKSREDEGLKAAFVQLGATSIWGEVKPRKTVTPIQTSQQPPKPAANRWYDRHSQYNHGDRVDAEDELLALAPAIPTTVLNLAGLYGGDRSMKKWVGKVAPTKEILEGKGSIHMIHGIDLARAILAVHSNFSKANGQRWLLTDGRVYDWWDLASAWGSGPSAPALADINSNAASASNPDIEDRGPQAAWVQQLMRETGVRALPRSNETLGRALDSREFWETFGLTPVKGRMEEGWRNDRTGVE</sequence>
<evidence type="ECO:0000313" key="2">
    <source>
        <dbReference type="Proteomes" id="UP000772434"/>
    </source>
</evidence>
<dbReference type="Gene3D" id="3.40.50.720">
    <property type="entry name" value="NAD(P)-binding Rossmann-like Domain"/>
    <property type="match status" value="1"/>
</dbReference>
<evidence type="ECO:0000313" key="1">
    <source>
        <dbReference type="EMBL" id="KAF9075538.1"/>
    </source>
</evidence>
<dbReference type="SUPFAM" id="SSF51735">
    <property type="entry name" value="NAD(P)-binding Rossmann-fold domains"/>
    <property type="match status" value="1"/>
</dbReference>
<organism evidence="1 2">
    <name type="scientific">Rhodocollybia butyracea</name>
    <dbReference type="NCBI Taxonomy" id="206335"/>
    <lineage>
        <taxon>Eukaryota</taxon>
        <taxon>Fungi</taxon>
        <taxon>Dikarya</taxon>
        <taxon>Basidiomycota</taxon>
        <taxon>Agaricomycotina</taxon>
        <taxon>Agaricomycetes</taxon>
        <taxon>Agaricomycetidae</taxon>
        <taxon>Agaricales</taxon>
        <taxon>Marasmiineae</taxon>
        <taxon>Omphalotaceae</taxon>
        <taxon>Rhodocollybia</taxon>
    </lineage>
</organism>
<gene>
    <name evidence="1" type="ORF">BDP27DRAFT_1257303</name>
</gene>
<dbReference type="PANTHER" id="PTHR40129">
    <property type="entry name" value="KETOPANTOATE REDUCTASE N-TERMINAL DOMAIN-CONTAINING PROTEIN"/>
    <property type="match status" value="1"/>
</dbReference>
<dbReference type="AlphaFoldDB" id="A0A9P5Q6I5"/>
<dbReference type="Proteomes" id="UP000772434">
    <property type="component" value="Unassembled WGS sequence"/>
</dbReference>
<proteinExistence type="predicted"/>